<keyword evidence="1" id="KW-1133">Transmembrane helix</keyword>
<dbReference type="EMBL" id="CAJJDP010000032">
    <property type="protein sequence ID" value="CAD8156845.1"/>
    <property type="molecule type" value="Genomic_DNA"/>
</dbReference>
<accession>A0A8S1TVT0</accession>
<dbReference type="AlphaFoldDB" id="A0A8S1TVT0"/>
<dbReference type="Proteomes" id="UP000683925">
    <property type="component" value="Unassembled WGS sequence"/>
</dbReference>
<protein>
    <recommendedName>
        <fullName evidence="4">Transmembrane protein</fullName>
    </recommendedName>
</protein>
<gene>
    <name evidence="2" type="ORF">POCTA_138.1.T0320330</name>
</gene>
<evidence type="ECO:0008006" key="4">
    <source>
        <dbReference type="Google" id="ProtNLM"/>
    </source>
</evidence>
<comment type="caution">
    <text evidence="2">The sequence shown here is derived from an EMBL/GenBank/DDBJ whole genome shotgun (WGS) entry which is preliminary data.</text>
</comment>
<reference evidence="2" key="1">
    <citation type="submission" date="2021-01" db="EMBL/GenBank/DDBJ databases">
        <authorList>
            <consortium name="Genoscope - CEA"/>
            <person name="William W."/>
        </authorList>
    </citation>
    <scope>NUCLEOTIDE SEQUENCE</scope>
</reference>
<keyword evidence="3" id="KW-1185">Reference proteome</keyword>
<organism evidence="2 3">
    <name type="scientific">Paramecium octaurelia</name>
    <dbReference type="NCBI Taxonomy" id="43137"/>
    <lineage>
        <taxon>Eukaryota</taxon>
        <taxon>Sar</taxon>
        <taxon>Alveolata</taxon>
        <taxon>Ciliophora</taxon>
        <taxon>Intramacronucleata</taxon>
        <taxon>Oligohymenophorea</taxon>
        <taxon>Peniculida</taxon>
        <taxon>Parameciidae</taxon>
        <taxon>Paramecium</taxon>
    </lineage>
</organism>
<keyword evidence="1" id="KW-0472">Membrane</keyword>
<evidence type="ECO:0000313" key="3">
    <source>
        <dbReference type="Proteomes" id="UP000683925"/>
    </source>
</evidence>
<name>A0A8S1TVT0_PAROT</name>
<sequence length="129" mass="15552">MKGFIQRFLRKLLGFVYYSVSYDLKHRIRISINDIYSICFFVLGVTIVIYLQNFKGMNENLKVSNLRFNSLKEQLYKKTSICRNITVQQSNGIIQSLFNFNLFNNFNRKFKRIYNQILPEQRKLKMFLI</sequence>
<evidence type="ECO:0000313" key="2">
    <source>
        <dbReference type="EMBL" id="CAD8156845.1"/>
    </source>
</evidence>
<proteinExistence type="predicted"/>
<evidence type="ECO:0000256" key="1">
    <source>
        <dbReference type="SAM" id="Phobius"/>
    </source>
</evidence>
<keyword evidence="1" id="KW-0812">Transmembrane</keyword>
<feature type="transmembrane region" description="Helical" evidence="1">
    <location>
        <begin position="35"/>
        <end position="52"/>
    </location>
</feature>